<evidence type="ECO:0000313" key="2">
    <source>
        <dbReference type="EMBL" id="MBN3580412.1"/>
    </source>
</evidence>
<keyword evidence="1" id="KW-0732">Signal</keyword>
<dbReference type="Pfam" id="PF07394">
    <property type="entry name" value="DUF1501"/>
    <property type="match status" value="1"/>
</dbReference>
<gene>
    <name evidence="2" type="ORF">JYA62_22520</name>
</gene>
<evidence type="ECO:0000313" key="3">
    <source>
        <dbReference type="Proteomes" id="UP000779070"/>
    </source>
</evidence>
<proteinExistence type="predicted"/>
<dbReference type="PANTHER" id="PTHR43737:SF1">
    <property type="entry name" value="DUF1501 DOMAIN-CONTAINING PROTEIN"/>
    <property type="match status" value="1"/>
</dbReference>
<sequence>MMNRRKFLKGSLATAAVTPCMTSFASLLTSLSSSVAKADTTGDYKALVCVFLYGGMDNHDVVIPYDKQNYNHWASIRRALMSPTTRRSRNDLLPLSNVQGSQQFALPPELSELHALYEQGNAAIMANVGPLIQPTDATRFAKVPDLQPARLFSHNDQQSTWMSGSPEGARYGWGGRMSDALIQLGSTPSTPFNNISTDAGELMLTGIKSYPYRVEGGQATQPELIEETDDELRAHLIQHFRSANFTSANPIQQDLASKMTQSFDANQSYNRATRGIQLSTHFPDTELGTQLQSVANTMAARHQLGVSRQLFSVGLGGFDTHSNQATTLPQLQQQLSKAITAFYAALQELGLEKQVTLFTASDFGRTLAVNDDGTDHGWGGHHFVVGGAVQGRQILGTVPPPTLGHGQDAGNGRLIPTTSVDQYAAAFGSWLGVSENILSEIFPNLKNFPTLNGMFTS</sequence>
<dbReference type="RefSeq" id="WP_206372077.1">
    <property type="nucleotide sequence ID" value="NZ_CAWPTM010000120.1"/>
</dbReference>
<dbReference type="PROSITE" id="PS51318">
    <property type="entry name" value="TAT"/>
    <property type="match status" value="1"/>
</dbReference>
<organism evidence="2 3">
    <name type="scientific">Vibrio neptunius</name>
    <dbReference type="NCBI Taxonomy" id="170651"/>
    <lineage>
        <taxon>Bacteria</taxon>
        <taxon>Pseudomonadati</taxon>
        <taxon>Pseudomonadota</taxon>
        <taxon>Gammaproteobacteria</taxon>
        <taxon>Vibrionales</taxon>
        <taxon>Vibrionaceae</taxon>
        <taxon>Vibrio</taxon>
    </lineage>
</organism>
<feature type="signal peptide" evidence="1">
    <location>
        <begin position="1"/>
        <end position="25"/>
    </location>
</feature>
<dbReference type="Proteomes" id="UP000779070">
    <property type="component" value="Unassembled WGS sequence"/>
</dbReference>
<feature type="chain" id="PRO_5045913228" evidence="1">
    <location>
        <begin position="26"/>
        <end position="457"/>
    </location>
</feature>
<name>A0ABS3A7G5_9VIBR</name>
<dbReference type="InterPro" id="IPR010869">
    <property type="entry name" value="DUF1501"/>
</dbReference>
<protein>
    <submittedName>
        <fullName evidence="2">DUF1501 domain-containing protein</fullName>
    </submittedName>
</protein>
<evidence type="ECO:0000256" key="1">
    <source>
        <dbReference type="SAM" id="SignalP"/>
    </source>
</evidence>
<keyword evidence="3" id="KW-1185">Reference proteome</keyword>
<dbReference type="PANTHER" id="PTHR43737">
    <property type="entry name" value="BLL7424 PROTEIN"/>
    <property type="match status" value="1"/>
</dbReference>
<accession>A0ABS3A7G5</accession>
<dbReference type="InterPro" id="IPR006311">
    <property type="entry name" value="TAT_signal"/>
</dbReference>
<reference evidence="2 3" key="1">
    <citation type="submission" date="2021-02" db="EMBL/GenBank/DDBJ databases">
        <title>Draft Genome Sequences of 5 Vibrio neptunius Strains Isolated From of Bivalve Hatcheries.</title>
        <authorList>
            <person name="Galvis F."/>
            <person name="Barja J.L."/>
            <person name="Lemos M.L."/>
            <person name="Balado M."/>
        </authorList>
    </citation>
    <scope>NUCLEOTIDE SEQUENCE [LARGE SCALE GENOMIC DNA]</scope>
    <source>
        <strain evidence="2 3">PP-145.98</strain>
    </source>
</reference>
<dbReference type="EMBL" id="JAFHLB010000046">
    <property type="protein sequence ID" value="MBN3580412.1"/>
    <property type="molecule type" value="Genomic_DNA"/>
</dbReference>
<comment type="caution">
    <text evidence="2">The sequence shown here is derived from an EMBL/GenBank/DDBJ whole genome shotgun (WGS) entry which is preliminary data.</text>
</comment>